<organism evidence="2 3">
    <name type="scientific">Eiseniibacteriota bacterium</name>
    <dbReference type="NCBI Taxonomy" id="2212470"/>
    <lineage>
        <taxon>Bacteria</taxon>
        <taxon>Candidatus Eiseniibacteriota</taxon>
    </lineage>
</organism>
<evidence type="ECO:0000256" key="1">
    <source>
        <dbReference type="SAM" id="Phobius"/>
    </source>
</evidence>
<comment type="caution">
    <text evidence="2">The sequence shown here is derived from an EMBL/GenBank/DDBJ whole genome shotgun (WGS) entry which is preliminary data.</text>
</comment>
<keyword evidence="1" id="KW-0812">Transmembrane</keyword>
<reference evidence="2 3" key="1">
    <citation type="journal article" date="2019" name="Nat. Microbiol.">
        <title>Mediterranean grassland soil C-N compound turnover is dependent on rainfall and depth, and is mediated by genomically divergent microorganisms.</title>
        <authorList>
            <person name="Diamond S."/>
            <person name="Andeer P.F."/>
            <person name="Li Z."/>
            <person name="Crits-Christoph A."/>
            <person name="Burstein D."/>
            <person name="Anantharaman K."/>
            <person name="Lane K.R."/>
            <person name="Thomas B.C."/>
            <person name="Pan C."/>
            <person name="Northen T.R."/>
            <person name="Banfield J.F."/>
        </authorList>
    </citation>
    <scope>NUCLEOTIDE SEQUENCE [LARGE SCALE GENOMIC DNA]</scope>
    <source>
        <strain evidence="2">WS_9</strain>
    </source>
</reference>
<dbReference type="EMBL" id="VBOZ01000035">
    <property type="protein sequence ID" value="TMQ62894.1"/>
    <property type="molecule type" value="Genomic_DNA"/>
</dbReference>
<dbReference type="NCBIfam" id="TIGR04183">
    <property type="entry name" value="Por_Secre_tail"/>
    <property type="match status" value="1"/>
</dbReference>
<proteinExistence type="predicted"/>
<sequence length="354" mass="38169">MESSEARVTPTYSPPTMATLARTQTIHRYRPAGFSAILGRKVDLMRMFSLILAAIWVLSVAVPAGFAQFLFLDANGDGRNDQADRIAATGTASIDVWLQTDRNGDGSLAQCRGRATLPFGINSYEFILRCSGGTVEWGEYTNFLPAMFLHIGPLENATDYYQNFASLGYLPPGKYKLGRLTLKATSGNPRIAFASSSSVWRGAGTSFGSQCDGKDGDHTLRFTEDPTKLGSPIVEQPGDWADARGLQSPHDAVESAQALATATPSFAVSISPNPANPNATIEVRTTKAGPLRVQLFSISGRLVRTLINARAADAGLYSVRIPGRFDKEALPSGVYVYRVEAIERTVTGKLVLLK</sequence>
<dbReference type="Proteomes" id="UP000317691">
    <property type="component" value="Unassembled WGS sequence"/>
</dbReference>
<name>A0A538TGZ7_UNCEI</name>
<dbReference type="InterPro" id="IPR026444">
    <property type="entry name" value="Secre_tail"/>
</dbReference>
<evidence type="ECO:0000313" key="2">
    <source>
        <dbReference type="EMBL" id="TMQ62894.1"/>
    </source>
</evidence>
<feature type="transmembrane region" description="Helical" evidence="1">
    <location>
        <begin position="50"/>
        <end position="72"/>
    </location>
</feature>
<keyword evidence="1" id="KW-1133">Transmembrane helix</keyword>
<protein>
    <submittedName>
        <fullName evidence="2">T9SS type A sorting domain-containing protein</fullName>
    </submittedName>
</protein>
<dbReference type="AlphaFoldDB" id="A0A538TGZ7"/>
<accession>A0A538TGZ7</accession>
<dbReference type="Gene3D" id="2.60.40.4070">
    <property type="match status" value="1"/>
</dbReference>
<keyword evidence="1" id="KW-0472">Membrane</keyword>
<evidence type="ECO:0000313" key="3">
    <source>
        <dbReference type="Proteomes" id="UP000317691"/>
    </source>
</evidence>
<gene>
    <name evidence="2" type="ORF">E6K79_11605</name>
</gene>